<accession>A0A098EDU0</accession>
<dbReference type="AlphaFoldDB" id="A0A098EDU0"/>
<sequence>MLVPEYSHIEDPLRNTNISSLSFLEAVLSEIIENGISSKEVSDAFVFSLIYARNAAYIAPHCRPLGSQSVAHAAYILNCIMWNNVKADQTFSQWFSYTNDNLTRVLEHLSTSLEHPNIRQYVVCAEKRYEAVKTCIFPVITAMIITHHSSLPQIPKQSFKELLEKDNIIDKKYRTLKSIIFNTISALLQEAPNYKSRTRKDYNSGISCITEIIDRMSLLLNSRTPLSVRSRISICLHNAVSTLIASVTHNAAHHAEYYQTFQILDIALIALREELYNFSNVCNLKLDDKGAIHPYSHILTKLLSSTLELSTLASNISIRNDIAYCQKTMLDLYVHYLNRPKIASILSKNSVARIEFGEPPVYGEFVSHINSTIAILQRTKVLKVNAESSSRILQYACEDFTQIQQKLTKSMNDPQVLLGTENDVLTSTEEPMFGLSQSTHITSLTNMAHGTGYHIN</sequence>
<dbReference type="Proteomes" id="UP000055047">
    <property type="component" value="Unassembled WGS sequence"/>
</dbReference>
<proteinExistence type="predicted"/>
<gene>
    <name evidence="1" type="ORF">ANAPHAGO_00645</name>
</gene>
<organism evidence="1 2">
    <name type="scientific">Anaplasma phagocytophilum</name>
    <name type="common">Ehrlichia phagocytophila</name>
    <dbReference type="NCBI Taxonomy" id="948"/>
    <lineage>
        <taxon>Bacteria</taxon>
        <taxon>Pseudomonadati</taxon>
        <taxon>Pseudomonadota</taxon>
        <taxon>Alphaproteobacteria</taxon>
        <taxon>Rickettsiales</taxon>
        <taxon>Anaplasmataceae</taxon>
        <taxon>Anaplasma</taxon>
        <taxon>phagocytophilum group</taxon>
    </lineage>
</organism>
<name>A0A098EDU0_ANAPH</name>
<evidence type="ECO:0000313" key="2">
    <source>
        <dbReference type="Proteomes" id="UP000055047"/>
    </source>
</evidence>
<dbReference type="EMBL" id="CCXQ01000016">
    <property type="protein sequence ID" value="CEG20464.1"/>
    <property type="molecule type" value="Genomic_DNA"/>
</dbReference>
<reference evidence="1 2" key="1">
    <citation type="submission" date="2014-09" db="EMBL/GenBank/DDBJ databases">
        <authorList>
            <person name="Loux Valentin"/>
            <person name="Dugat Thibaut"/>
        </authorList>
    </citation>
    <scope>NUCLEOTIDE SEQUENCE [LARGE SCALE GENOMIC DNA]</scope>
    <source>
        <strain evidence="1 2">BOV-10_179</strain>
    </source>
</reference>
<protein>
    <submittedName>
        <fullName evidence="1">Uncharacterized protein</fullName>
    </submittedName>
</protein>
<dbReference type="RefSeq" id="WP_060757577.1">
    <property type="nucleotide sequence ID" value="NZ_CCXQ01000016.1"/>
</dbReference>
<evidence type="ECO:0000313" key="1">
    <source>
        <dbReference type="EMBL" id="CEG20464.1"/>
    </source>
</evidence>